<dbReference type="InterPro" id="IPR011032">
    <property type="entry name" value="GroES-like_sf"/>
</dbReference>
<dbReference type="EMBL" id="CP024988">
    <property type="protein sequence ID" value="AWT27269.1"/>
    <property type="molecule type" value="Genomic_DNA"/>
</dbReference>
<dbReference type="InterPro" id="IPR036291">
    <property type="entry name" value="NAD(P)-bd_dom_sf"/>
</dbReference>
<dbReference type="AlphaFoldDB" id="A0A2Z3YSJ0"/>
<dbReference type="Proteomes" id="UP000247696">
    <property type="component" value="Chromosome"/>
</dbReference>
<dbReference type="InterPro" id="IPR013154">
    <property type="entry name" value="ADH-like_N"/>
</dbReference>
<dbReference type="SUPFAM" id="SSF50129">
    <property type="entry name" value="GroES-like"/>
    <property type="match status" value="1"/>
</dbReference>
<dbReference type="InterPro" id="IPR020843">
    <property type="entry name" value="ER"/>
</dbReference>
<dbReference type="InterPro" id="IPR014182">
    <property type="entry name" value="ADH_Zn_typ-1"/>
</dbReference>
<keyword evidence="1" id="KW-0862">Zinc</keyword>
<accession>A0A2Z3YSJ0</accession>
<dbReference type="Pfam" id="PF08240">
    <property type="entry name" value="ADH_N"/>
    <property type="match status" value="1"/>
</dbReference>
<evidence type="ECO:0000256" key="1">
    <source>
        <dbReference type="RuleBase" id="RU364000"/>
    </source>
</evidence>
<evidence type="ECO:0000259" key="2">
    <source>
        <dbReference type="SMART" id="SM00829"/>
    </source>
</evidence>
<dbReference type="CDD" id="cd08252">
    <property type="entry name" value="AL_MDR"/>
    <property type="match status" value="1"/>
</dbReference>
<proteinExistence type="inferred from homology"/>
<evidence type="ECO:0000313" key="4">
    <source>
        <dbReference type="Proteomes" id="UP000247696"/>
    </source>
</evidence>
<dbReference type="InterPro" id="IPR052585">
    <property type="entry name" value="Lipid_raft_assoc_Zn_ADH"/>
</dbReference>
<dbReference type="SUPFAM" id="SSF51735">
    <property type="entry name" value="NAD(P)-binding Rossmann-fold domains"/>
    <property type="match status" value="1"/>
</dbReference>
<gene>
    <name evidence="3" type="ORF">Csp1_25210</name>
</gene>
<keyword evidence="1" id="KW-0560">Oxidoreductase</keyword>
<dbReference type="KEGG" id="cpre:Csp1_25210"/>
<dbReference type="PANTHER" id="PTHR43482:SF1">
    <property type="entry name" value="PROTEIN AST1-RELATED"/>
    <property type="match status" value="1"/>
</dbReference>
<name>A0A2Z3YSJ0_9CORY</name>
<comment type="similarity">
    <text evidence="1">Belongs to the zinc-containing alcohol dehydrogenase family. Quinone oxidoreductase subfamily.</text>
</comment>
<protein>
    <recommendedName>
        <fullName evidence="1">Zinc-type alcohol dehydrogenase-like protein</fullName>
    </recommendedName>
</protein>
<dbReference type="STRING" id="1737425.GCA_900049755_01373"/>
<dbReference type="GO" id="GO:0008270">
    <property type="term" value="F:zinc ion binding"/>
    <property type="evidence" value="ECO:0007669"/>
    <property type="project" value="InterPro"/>
</dbReference>
<dbReference type="Gene3D" id="3.90.180.10">
    <property type="entry name" value="Medium-chain alcohol dehydrogenases, catalytic domain"/>
    <property type="match status" value="1"/>
</dbReference>
<keyword evidence="1" id="KW-0479">Metal-binding</keyword>
<dbReference type="GO" id="GO:0016491">
    <property type="term" value="F:oxidoreductase activity"/>
    <property type="evidence" value="ECO:0007669"/>
    <property type="project" value="UniProtKB-KW"/>
</dbReference>
<feature type="domain" description="Enoyl reductase (ER)" evidence="2">
    <location>
        <begin position="32"/>
        <end position="376"/>
    </location>
</feature>
<reference evidence="4" key="1">
    <citation type="submission" date="2017-11" db="EMBL/GenBank/DDBJ databases">
        <title>Otitis media/interna in a cat caused by the recently described species Corynebacterium provencense.</title>
        <authorList>
            <person name="Kittl S."/>
            <person name="Brodard I."/>
            <person name="Rychener L."/>
            <person name="Jores J."/>
            <person name="Roosje P."/>
            <person name="Gobeli Brawand S."/>
        </authorList>
    </citation>
    <scope>NUCLEOTIDE SEQUENCE [LARGE SCALE GENOMIC DNA]</scope>
    <source>
        <strain evidence="4">17KM38</strain>
    </source>
</reference>
<sequence>MPSPEASARPSAPAAPLPATMHAVAVTEAYPATDPRCLTDVVTGVPAPGPHDLLVKVAAVSVNPIDTKMRRRAAAAVAAGEQPVLGYDAAGTVVAAGTGVTRFAVGDAVFYAGSQLRPGTNSRFHAVDERLVGHAPTSLPPEDAASLPLTSLTAWEALFERLGAGLDSGVAPDPGSPASLLVVGGAGGVPSIMVQLARALTGLTVIATAGRDRSRSWMARMGAHHVIDHRKGLAEQIAALQKPVASGGHDLPPVRFVFSSQSSGRSGDLAALMAPASHLCLIDDPESFDLGAFKRKSVSLHWESMFTKVIYGSGTDADATVDPASQGRILDRIADLVDTGRIVPTTGEVREGMDAATLAGAHRDLEAGHVTGKIVVRV</sequence>
<organism evidence="3 4">
    <name type="scientific">Corynebacterium provencense</name>
    <dbReference type="NCBI Taxonomy" id="1737425"/>
    <lineage>
        <taxon>Bacteria</taxon>
        <taxon>Bacillati</taxon>
        <taxon>Actinomycetota</taxon>
        <taxon>Actinomycetes</taxon>
        <taxon>Mycobacteriales</taxon>
        <taxon>Corynebacteriaceae</taxon>
        <taxon>Corynebacterium</taxon>
    </lineage>
</organism>
<dbReference type="NCBIfam" id="TIGR02817">
    <property type="entry name" value="adh_fam_1"/>
    <property type="match status" value="1"/>
</dbReference>
<dbReference type="Pfam" id="PF13602">
    <property type="entry name" value="ADH_zinc_N_2"/>
    <property type="match status" value="1"/>
</dbReference>
<dbReference type="SMART" id="SM00829">
    <property type="entry name" value="PKS_ER"/>
    <property type="match status" value="1"/>
</dbReference>
<dbReference type="RefSeq" id="WP_066589381.1">
    <property type="nucleotide sequence ID" value="NZ_CABKVS010000002.1"/>
</dbReference>
<keyword evidence="4" id="KW-1185">Reference proteome</keyword>
<dbReference type="Gene3D" id="3.40.50.720">
    <property type="entry name" value="NAD(P)-binding Rossmann-like Domain"/>
    <property type="match status" value="1"/>
</dbReference>
<evidence type="ECO:0000313" key="3">
    <source>
        <dbReference type="EMBL" id="AWT27269.1"/>
    </source>
</evidence>
<dbReference type="PANTHER" id="PTHR43482">
    <property type="entry name" value="PROTEIN AST1-RELATED"/>
    <property type="match status" value="1"/>
</dbReference>